<dbReference type="AlphaFoldDB" id="A0A0R1KVN5"/>
<organism evidence="1 2">
    <name type="scientific">Lentilactobacillus sunkii DSM 19904</name>
    <dbReference type="NCBI Taxonomy" id="1423808"/>
    <lineage>
        <taxon>Bacteria</taxon>
        <taxon>Bacillati</taxon>
        <taxon>Bacillota</taxon>
        <taxon>Bacilli</taxon>
        <taxon>Lactobacillales</taxon>
        <taxon>Lactobacillaceae</taxon>
        <taxon>Lentilactobacillus</taxon>
    </lineage>
</organism>
<dbReference type="EMBL" id="AZEA01000019">
    <property type="protein sequence ID" value="KRK87579.1"/>
    <property type="molecule type" value="Genomic_DNA"/>
</dbReference>
<dbReference type="Proteomes" id="UP000051581">
    <property type="component" value="Unassembled WGS sequence"/>
</dbReference>
<keyword evidence="2" id="KW-1185">Reference proteome</keyword>
<gene>
    <name evidence="1" type="ORF">FD17_GL000978</name>
</gene>
<evidence type="ECO:0000313" key="2">
    <source>
        <dbReference type="Proteomes" id="UP000051581"/>
    </source>
</evidence>
<protein>
    <submittedName>
        <fullName evidence="1">Uncharacterized protein</fullName>
    </submittedName>
</protein>
<name>A0A0R1KVN5_9LACO</name>
<accession>A0A0R1KVN5</accession>
<dbReference type="PATRIC" id="fig|1423808.3.peg.987"/>
<dbReference type="OrthoDB" id="2334722at2"/>
<dbReference type="RefSeq" id="WP_057826049.1">
    <property type="nucleotide sequence ID" value="NZ_AZEA01000019.1"/>
</dbReference>
<sequence length="179" mass="19829">MAMYFKGQKVAPFFNGQKIDSVYYKGTKVFAGSIPVGTVLWKSSDSRGQAFGGQITNTYVDVAIKKMVSKETTITVKYPVERLPHGIRVQGINYINGTGWIDHMNTGSNPDVYGTDFKIPKEKLNDFSTVSSKSPGNEFQIKYTNNVIDFGSMGTLVAATKNNDNDDKQWSLIQSITAY</sequence>
<reference evidence="1 2" key="1">
    <citation type="journal article" date="2015" name="Genome Announc.">
        <title>Expanding the biotechnology potential of lactobacilli through comparative genomics of 213 strains and associated genera.</title>
        <authorList>
            <person name="Sun Z."/>
            <person name="Harris H.M."/>
            <person name="McCann A."/>
            <person name="Guo C."/>
            <person name="Argimon S."/>
            <person name="Zhang W."/>
            <person name="Yang X."/>
            <person name="Jeffery I.B."/>
            <person name="Cooney J.C."/>
            <person name="Kagawa T.F."/>
            <person name="Liu W."/>
            <person name="Song Y."/>
            <person name="Salvetti E."/>
            <person name="Wrobel A."/>
            <person name="Rasinkangas P."/>
            <person name="Parkhill J."/>
            <person name="Rea M.C."/>
            <person name="O'Sullivan O."/>
            <person name="Ritari J."/>
            <person name="Douillard F.P."/>
            <person name="Paul Ross R."/>
            <person name="Yang R."/>
            <person name="Briner A.E."/>
            <person name="Felis G.E."/>
            <person name="de Vos W.M."/>
            <person name="Barrangou R."/>
            <person name="Klaenhammer T.R."/>
            <person name="Caufield P.W."/>
            <person name="Cui Y."/>
            <person name="Zhang H."/>
            <person name="O'Toole P.W."/>
        </authorList>
    </citation>
    <scope>NUCLEOTIDE SEQUENCE [LARGE SCALE GENOMIC DNA]</scope>
    <source>
        <strain evidence="1 2">DSM 19904</strain>
    </source>
</reference>
<comment type="caution">
    <text evidence="1">The sequence shown here is derived from an EMBL/GenBank/DDBJ whole genome shotgun (WGS) entry which is preliminary data.</text>
</comment>
<proteinExistence type="predicted"/>
<evidence type="ECO:0000313" key="1">
    <source>
        <dbReference type="EMBL" id="KRK87579.1"/>
    </source>
</evidence>